<protein>
    <submittedName>
        <fullName evidence="2">Protein furry</fullName>
    </submittedName>
</protein>
<accession>A0AC34F0Z5</accession>
<organism evidence="1 2">
    <name type="scientific">Panagrolaimus sp. ES5</name>
    <dbReference type="NCBI Taxonomy" id="591445"/>
    <lineage>
        <taxon>Eukaryota</taxon>
        <taxon>Metazoa</taxon>
        <taxon>Ecdysozoa</taxon>
        <taxon>Nematoda</taxon>
        <taxon>Chromadorea</taxon>
        <taxon>Rhabditida</taxon>
        <taxon>Tylenchina</taxon>
        <taxon>Panagrolaimomorpha</taxon>
        <taxon>Panagrolaimoidea</taxon>
        <taxon>Panagrolaimidae</taxon>
        <taxon>Panagrolaimus</taxon>
    </lineage>
</organism>
<dbReference type="Proteomes" id="UP000887579">
    <property type="component" value="Unplaced"/>
</dbReference>
<reference evidence="2" key="1">
    <citation type="submission" date="2022-11" db="UniProtKB">
        <authorList>
            <consortium name="WormBaseParasite"/>
        </authorList>
    </citation>
    <scope>IDENTIFICATION</scope>
</reference>
<dbReference type="WBParaSite" id="ES5_v2.g10720.t1">
    <property type="protein sequence ID" value="ES5_v2.g10720.t1"/>
    <property type="gene ID" value="ES5_v2.g10720"/>
</dbReference>
<name>A0AC34F0Z5_9BILA</name>
<evidence type="ECO:0000313" key="2">
    <source>
        <dbReference type="WBParaSite" id="ES5_v2.g10720.t1"/>
    </source>
</evidence>
<evidence type="ECO:0000313" key="1">
    <source>
        <dbReference type="Proteomes" id="UP000887579"/>
    </source>
</evidence>
<proteinExistence type="predicted"/>
<sequence>MAARRVGNDLSRRKSDPTSSKLGNNEAVVAAELPWGSLKVVGNMSIDFHSLPAKFTVQNLLLELFSMFEKKIQYVCIEEPLDKFLNKSLKRCDDTYLDNLLRTLGNVSEVCLPSILEALLKWYEEQISLRKRSITENKDRAQKAILAVNYLFCIVLIELLPQLHFHPTDCEKYVNYILHLSFNEISKGNRDPLVFHFLTLRAKQNIFRAAYGINLHNCLIVAETFAEVIGVLSQTHAKLVQKTFFTLLNEYRKETPLTQSVVTNIISLLMAMKFYRIKTSQVSEIEQGVSFLDELASYYLEIDLKQKDLKHAIVGLLVEILLPVAAQIKTEANIPALIAFVDKLYGPTLELINKKQHKMAAYPLLTCLLCISQSKFFLNNWVQFLNTTLSNLKNRDPKISRVALESLYRLLWVYIIRNNCEGNTQTRNRLECICNSIFPKGNRSVVPRDAPLNIFVKIIHFIAQQKLDIAFKDIIFDLLGCNRVTRSNTITIYPERMNIGIRALMVIADGLQQKEGPPGMPRAIVPVASGTIQRMRKTYLTRPLTADVARSIGLDLYYLPCRKAFDAILRTLDTDVGKCLMLTSSRTKGKEPDDLIGSDMKPKLDLFRTCIAAIPRLLPEPMPHHDLIDLLTRMTVHMDEELRQTAYLTLQNLITECADWREDIIHTYINFLTNHIQDTFPVLLESAVRFLLQLLCFWKSAIQQEKKKENQQPTLNGIGTTTTTTVTTGRGTTTISNSAGVIVPTTSVNASAHQSVQSEGGNAIGQPHISPLMNNASAIALHNVEGLALALLCQTRVQGKKMAISLLREVKSLFTLMELHDKPVLTVLDEATPYVLNKYIEHVPLAERQSWNQDFASACDKICTIDTDDNLVNSDKGNEYMHWDTWACALSGYCEYKFLPEQCPTAVNFAWPTLFVRLNACNQFVDPNNPQNENRASLLRSSRSKATASTLCGEALDQGSYLSLWQKYLVMSCALTQPPSQHTSVLARSFSPNGNLDSIDSVRSMTSSFRGHRTSSQVNCVHLFQKISSMLRWEQTRDMRDNVVLGIGSTNPRCFDLLLDELSTKGILREAQERKNESNVRRRKRRDLLRLQVVRVIEIAMFRGLLNASNLIDAQTGQLSHILLDLFSAIRVNVESDSDRDISTITSLRLHFAKTITLMVNSIPHIGTYVELKAMHALCSMLCCGPATESYSSSIHVKDTILRWIDMIFMSTSQTVQNICEDMLSTVLHLNDQNNALFEFVVNMCYQQPSEFAKRYFKSLVMLFSKREFPCELVSMLVLCQVYAGDNDDTIRQSAAWLIQILRRQFLDDTSAINLSSTLHTSMSMSDESFKGETFSVTLRSKRAPGIRLFPTSQFFICHQLSQQYPSLTMEMISELFSRLTYLKDISRHIQASILNTLVYWMENIELIDSNCELLILEDDGISRERGYGNEEATRLILNNLLYITAVLPSEQQSAVGRLWKTLVTKYPSNLHVVIQYLFIAMSLSPDHVIVLGKRVAKHLLNACGERFIAILVNQLSMMTEQFKMTLVRLDVAPYYRWQLPHSDEEPISNDEAKKEEEEVEIDEMVETEKDLNSSSLAECEKPESLNQSHGNLPKELPMPAYGGFYADLRPLLLVSNQPVVHFTKSNLALFLLCDLIGGDEDFSVDWNNHLTTIVHSSVLCLDAVRPLVCRHARKALINIALLYASPGTNTGVVANLLQNNVIEMEKLEVIEKYSGTNDDVSIFYSNGTESTLSQRTETPSFAAALHVEYRQMLLHSKSIFNSSTDLLQALIFCLSERMDKPLWINEDVGPRGWKIESSEQLSCFVYHLAQYLNACNSNFNFKWTDVAISSALCINNRHLAGRSFQIASALCQNPTPWIGRMLSRLAELVGDHNEDTQGYITHMMLCLHSLVPNVRITLEESARSLLHSPSSPTGHNRSISYTPALLSNQQQIAQFSTTNAGSATASPLKNSPLNNIISPSHSAYKKDARHSMLIENEMPSSAIPTTPFNRSKSAATLKVDTSLTNEDSIGAFVQLMSIAVAMLESHVDNEYLLALTLMDKLLEAAGPDRECCLQRLHKTIKELDWCGFCGIIGLVCKGVVYTSGYETTVSLLVKCTSLLHEPVVASPNSFSLIVTAILPYLINGFDNMTPLCITAAQTISDYCVEHLPEAAKDVPELTIQDHPLSYLSTVILKQ</sequence>